<dbReference type="RefSeq" id="WP_247295149.1">
    <property type="nucleotide sequence ID" value="NZ_JAKNRW010000062.1"/>
</dbReference>
<dbReference type="EMBL" id="JAKNRW010000062">
    <property type="protein sequence ID" value="MCK1794275.1"/>
    <property type="molecule type" value="Genomic_DNA"/>
</dbReference>
<evidence type="ECO:0000313" key="2">
    <source>
        <dbReference type="Proteomes" id="UP001299876"/>
    </source>
</evidence>
<comment type="caution">
    <text evidence="1">The sequence shown here is derived from an EMBL/GenBank/DDBJ whole genome shotgun (WGS) entry which is preliminary data.</text>
</comment>
<gene>
    <name evidence="1" type="ORF">L9059_29670</name>
</gene>
<dbReference type="Proteomes" id="UP001299876">
    <property type="component" value="Unassembled WGS sequence"/>
</dbReference>
<keyword evidence="2" id="KW-1185">Reference proteome</keyword>
<reference evidence="1 2" key="1">
    <citation type="submission" date="2022-02" db="EMBL/GenBank/DDBJ databases">
        <title>Comparative genomics of the first Antarctic Pseudomonas spp. capable of biotransforming 2,4,6-Trinitrotoluene.</title>
        <authorList>
            <person name="Cabrera M.A."/>
            <person name="Marquez S.L."/>
            <person name="Perez-Donoso J.M."/>
        </authorList>
    </citation>
    <scope>NUCLEOTIDE SEQUENCE [LARGE SCALE GENOMIC DNA]</scope>
    <source>
        <strain evidence="1 2">TNT19</strain>
    </source>
</reference>
<accession>A0ABT0F8G7</accession>
<name>A0ABT0F8G7_9PSED</name>
<proteinExistence type="predicted"/>
<organism evidence="1 2">
    <name type="scientific">Pseudomonas violetae</name>
    <dbReference type="NCBI Taxonomy" id="2915813"/>
    <lineage>
        <taxon>Bacteria</taxon>
        <taxon>Pseudomonadati</taxon>
        <taxon>Pseudomonadota</taxon>
        <taxon>Gammaproteobacteria</taxon>
        <taxon>Pseudomonadales</taxon>
        <taxon>Pseudomonadaceae</taxon>
        <taxon>Pseudomonas</taxon>
    </lineage>
</organism>
<sequence length="372" mass="41147">MDYHVSNRHSNPTRVGLNYGDAGASLSGCGWALLLTFGTVVLSTTSLNAPGGEMLSTEEYVPLESAIASLRRESAEVLKAIARAVNSFDPRTEFSRSTITGSKYGKSIPGFAITYGQLGAYLDIAVSKYASVIIETEVGVVESAHVAINREWLLSQREQAARQPEVIREIALRSYASKGATVTPILRQLEDQTPEAARAELRKLNIRLERSLTIGPDDQRDEEIERLQVLLEVSNTEQMAAADENTALVRMVKTLTIENDQLRKARADKVSPVAYSQSVVPQAASRRPTNVEIRNDASRATREVIADLARSMWAHEDFADYRTMEMARMIRRLTEAEYGDKLPKTDVVLARWLSADAAPPSAKRRGRTPKDK</sequence>
<protein>
    <submittedName>
        <fullName evidence="1">Uncharacterized protein</fullName>
    </submittedName>
</protein>
<evidence type="ECO:0000313" key="1">
    <source>
        <dbReference type="EMBL" id="MCK1794275.1"/>
    </source>
</evidence>